<dbReference type="SUPFAM" id="SSF52540">
    <property type="entry name" value="P-loop containing nucleoside triphosphate hydrolases"/>
    <property type="match status" value="1"/>
</dbReference>
<dbReference type="CDD" id="cd18786">
    <property type="entry name" value="SF1_C"/>
    <property type="match status" value="1"/>
</dbReference>
<dbReference type="SMART" id="SM00256">
    <property type="entry name" value="FBOX"/>
    <property type="match status" value="1"/>
</dbReference>
<organism evidence="24 25">
    <name type="scientific">Sparus aurata</name>
    <name type="common">Gilthead sea bream</name>
    <dbReference type="NCBI Taxonomy" id="8175"/>
    <lineage>
        <taxon>Eukaryota</taxon>
        <taxon>Metazoa</taxon>
        <taxon>Chordata</taxon>
        <taxon>Craniata</taxon>
        <taxon>Vertebrata</taxon>
        <taxon>Euteleostomi</taxon>
        <taxon>Actinopterygii</taxon>
        <taxon>Neopterygii</taxon>
        <taxon>Teleostei</taxon>
        <taxon>Neoteleostei</taxon>
        <taxon>Acanthomorphata</taxon>
        <taxon>Eupercaria</taxon>
        <taxon>Spariformes</taxon>
        <taxon>Sparidae</taxon>
        <taxon>Sparus</taxon>
    </lineage>
</organism>
<keyword evidence="11" id="KW-0067">ATP-binding</keyword>
<accession>A0A671XG65</accession>
<dbReference type="Pfam" id="PF00646">
    <property type="entry name" value="F-box"/>
    <property type="match status" value="1"/>
</dbReference>
<evidence type="ECO:0000256" key="15">
    <source>
        <dbReference type="ARBA" id="ARBA00023242"/>
    </source>
</evidence>
<keyword evidence="9" id="KW-0378">Hydrolase</keyword>
<comment type="subcellular location">
    <subcellularLocation>
        <location evidence="2">Chromosome</location>
    </subcellularLocation>
    <subcellularLocation>
        <location evidence="1">Nucleus</location>
    </subcellularLocation>
</comment>
<keyword evidence="7" id="KW-0227">DNA damage</keyword>
<proteinExistence type="inferred from homology"/>
<reference evidence="24" key="2">
    <citation type="submission" date="2025-08" db="UniProtKB">
        <authorList>
            <consortium name="Ensembl"/>
        </authorList>
    </citation>
    <scope>IDENTIFICATION</scope>
</reference>
<feature type="region of interest" description="Disordered" evidence="22">
    <location>
        <begin position="30"/>
        <end position="70"/>
    </location>
</feature>
<dbReference type="CDD" id="cd22095">
    <property type="entry name" value="F-box_FBXO18"/>
    <property type="match status" value="1"/>
</dbReference>
<keyword evidence="14" id="KW-0413">Isomerase</keyword>
<dbReference type="InterPro" id="IPR014017">
    <property type="entry name" value="DNA_helicase_UvrD-like_C"/>
</dbReference>
<dbReference type="Gene3D" id="1.20.1280.50">
    <property type="match status" value="1"/>
</dbReference>
<dbReference type="SUPFAM" id="SSF81383">
    <property type="entry name" value="F-box domain"/>
    <property type="match status" value="1"/>
</dbReference>
<evidence type="ECO:0000256" key="3">
    <source>
        <dbReference type="ARBA" id="ARBA00004906"/>
    </source>
</evidence>
<evidence type="ECO:0000256" key="13">
    <source>
        <dbReference type="ARBA" id="ARBA00023204"/>
    </source>
</evidence>
<dbReference type="FunFam" id="1.20.1280.50:FF:000011">
    <property type="entry name" value="F-box DNA helicase 1"/>
    <property type="match status" value="1"/>
</dbReference>
<evidence type="ECO:0000256" key="7">
    <source>
        <dbReference type="ARBA" id="ARBA00022763"/>
    </source>
</evidence>
<name>A0A671XG65_SPAAU</name>
<protein>
    <recommendedName>
        <fullName evidence="19">F-box DNA helicase 1</fullName>
        <ecNumber evidence="17">5.6.2.4</ecNumber>
    </recommendedName>
    <alternativeName>
        <fullName evidence="21">DNA 3'-5' helicase 1</fullName>
    </alternativeName>
    <alternativeName>
        <fullName evidence="20">F-box only protein 18</fullName>
    </alternativeName>
</protein>
<comment type="catalytic activity">
    <reaction evidence="18">
        <text>ATP + H2O = ADP + phosphate + H(+)</text>
        <dbReference type="Rhea" id="RHEA:13065"/>
        <dbReference type="ChEBI" id="CHEBI:15377"/>
        <dbReference type="ChEBI" id="CHEBI:15378"/>
        <dbReference type="ChEBI" id="CHEBI:30616"/>
        <dbReference type="ChEBI" id="CHEBI:43474"/>
        <dbReference type="ChEBI" id="CHEBI:456216"/>
        <dbReference type="EC" id="5.6.2.4"/>
    </reaction>
</comment>
<evidence type="ECO:0000256" key="19">
    <source>
        <dbReference type="ARBA" id="ARBA00071173"/>
    </source>
</evidence>
<evidence type="ECO:0000256" key="6">
    <source>
        <dbReference type="ARBA" id="ARBA00022741"/>
    </source>
</evidence>
<sequence length="871" mass="98253">MLCCFPGKVKRRHLNAAECDELGQSAEGTDALTHPQTANSGLGNHNPNRGLYPRTPTKRRKCEEDEEDDDVSLLSFAMPAEPEAEEDEVDDVSLLAADIQPEPDTKREEAPLDHLEGMTAEMFWGDGEFDSDFHKEDEEVEALPDTHYGLLGCNKVLQEPQGCIDDLPEEVLRQVLCQVPARDLYCSVSLVCHHWRNIVQDPKFVPFKKQYYRYMMMEKATVLEIHGVLKKSRITNPALTTHKSVGHSVHMTTVEVFTLSVSGPQGPNPYAAMAAILILSESVGDVQALVSLLTDCMSETAITEYLNHMAMMLLALERNSIKISDRLHYNIYYVLHLMENGPFTVSSCQSGQPQIHLTSEQQQILSHDIQPDHVVKIVAFAGTGKTTTLVKYAEQRPHLRFLYVAFNKSVASEAQRRFPSNVACKTVHSLAFHEVGKSYHLRKKLTFNLKPFAINSVLPEGRGGFVKAKVVTTTLNTFMSSADDSITIRHVPSYRVTRKGKRELTVNEREKPLFVEDAQNIWQKMKSLNEKQQEAYYMTHDGYLKLWQLQTPKPQLHDKYDVLFIDEAQDCTPAIMDVLMSQRCGKILVGDPHQQIYTFKGAVNALNLLDHTHIFYLTQSFRFGAEIAYVGATVLKVCKNVKKILVGGNHCRGKMAILSRCNLSVFSEAVRLTDINPQCKVHFVGGVNGIGLNRILDVWQLMRSGDASKGHKTNPFFALKSYAEQTEDMELVAKLSIVEKYGSRIPELVKRLESCFEHDFNQADFIVGTVHKAKGLEFDTVMVSDDFAKVPSSRHEMDHNNDFSFSEVPDDEWNLLYVAVTRAKTTLIITRTIRRILTMAGVRHDHTMPLSYVSSSSFSLFKPLKNILLVL</sequence>
<dbReference type="PANTHER" id="PTHR11070">
    <property type="entry name" value="UVRD / RECB / PCRA DNA HELICASE FAMILY MEMBER"/>
    <property type="match status" value="1"/>
</dbReference>
<reference evidence="24" key="3">
    <citation type="submission" date="2025-09" db="UniProtKB">
        <authorList>
            <consortium name="Ensembl"/>
        </authorList>
    </citation>
    <scope>IDENTIFICATION</scope>
</reference>
<evidence type="ECO:0000256" key="22">
    <source>
        <dbReference type="SAM" id="MobiDB-lite"/>
    </source>
</evidence>
<evidence type="ECO:0000256" key="16">
    <source>
        <dbReference type="ARBA" id="ARBA00034617"/>
    </source>
</evidence>
<evidence type="ECO:0000256" key="4">
    <source>
        <dbReference type="ARBA" id="ARBA00009922"/>
    </source>
</evidence>
<keyword evidence="12" id="KW-0238">DNA-binding</keyword>
<gene>
    <name evidence="24" type="primary">FBH1</name>
    <name evidence="24" type="synonym">fbxo18</name>
</gene>
<evidence type="ECO:0000256" key="20">
    <source>
        <dbReference type="ARBA" id="ARBA00075040"/>
    </source>
</evidence>
<feature type="compositionally biased region" description="Polar residues" evidence="22">
    <location>
        <begin position="34"/>
        <end position="47"/>
    </location>
</feature>
<comment type="pathway">
    <text evidence="3">Protein modification; protein ubiquitination.</text>
</comment>
<evidence type="ECO:0000256" key="14">
    <source>
        <dbReference type="ARBA" id="ARBA00023235"/>
    </source>
</evidence>
<dbReference type="EC" id="5.6.2.4" evidence="17"/>
<dbReference type="Gene3D" id="3.40.50.300">
    <property type="entry name" value="P-loop containing nucleotide triphosphate hydrolases"/>
    <property type="match status" value="2"/>
</dbReference>
<dbReference type="InterPro" id="IPR014016">
    <property type="entry name" value="UvrD-like_ATP-bd"/>
</dbReference>
<dbReference type="InterPro" id="IPR001810">
    <property type="entry name" value="F-box_dom"/>
</dbReference>
<comment type="similarity">
    <text evidence="4">Belongs to the helicase family. UvrD subfamily.</text>
</comment>
<evidence type="ECO:0000256" key="18">
    <source>
        <dbReference type="ARBA" id="ARBA00048988"/>
    </source>
</evidence>
<evidence type="ECO:0000256" key="8">
    <source>
        <dbReference type="ARBA" id="ARBA00022786"/>
    </source>
</evidence>
<dbReference type="Pfam" id="PF00580">
    <property type="entry name" value="UvrD-helicase"/>
    <property type="match status" value="1"/>
</dbReference>
<dbReference type="PANTHER" id="PTHR11070:SF30">
    <property type="entry name" value="F-BOX DNA HELICASE 1"/>
    <property type="match status" value="1"/>
</dbReference>
<dbReference type="GO" id="GO:0005634">
    <property type="term" value="C:nucleus"/>
    <property type="evidence" value="ECO:0007669"/>
    <property type="project" value="UniProtKB-SubCell"/>
</dbReference>
<evidence type="ECO:0000313" key="24">
    <source>
        <dbReference type="Ensembl" id="ENSSAUP00010049221.1"/>
    </source>
</evidence>
<keyword evidence="25" id="KW-1185">Reference proteome</keyword>
<evidence type="ECO:0000256" key="5">
    <source>
        <dbReference type="ARBA" id="ARBA00022454"/>
    </source>
</evidence>
<evidence type="ECO:0000313" key="25">
    <source>
        <dbReference type="Proteomes" id="UP000472265"/>
    </source>
</evidence>
<comment type="catalytic activity">
    <reaction evidence="16">
        <text>Couples ATP hydrolysis with the unwinding of duplex DNA by translocating in the 3'-5' direction.</text>
        <dbReference type="EC" id="5.6.2.4"/>
    </reaction>
</comment>
<dbReference type="Ensembl" id="ENSSAUT00010051792.1">
    <property type="protein sequence ID" value="ENSSAUP00010049221.1"/>
    <property type="gene ID" value="ENSSAUG00010020562.1"/>
</dbReference>
<evidence type="ECO:0000256" key="11">
    <source>
        <dbReference type="ARBA" id="ARBA00022840"/>
    </source>
</evidence>
<dbReference type="GO" id="GO:0043138">
    <property type="term" value="F:3'-5' DNA helicase activity"/>
    <property type="evidence" value="ECO:0007669"/>
    <property type="project" value="UniProtKB-EC"/>
</dbReference>
<keyword evidence="10" id="KW-0347">Helicase</keyword>
<dbReference type="PROSITE" id="PS50181">
    <property type="entry name" value="FBOX"/>
    <property type="match status" value="1"/>
</dbReference>
<keyword evidence="8" id="KW-0833">Ubl conjugation pathway</keyword>
<dbReference type="InterPro" id="IPR036047">
    <property type="entry name" value="F-box-like_dom_sf"/>
</dbReference>
<evidence type="ECO:0000256" key="17">
    <source>
        <dbReference type="ARBA" id="ARBA00034808"/>
    </source>
</evidence>
<dbReference type="GO" id="GO:0031297">
    <property type="term" value="P:replication fork processing"/>
    <property type="evidence" value="ECO:0007669"/>
    <property type="project" value="TreeGrafter"/>
</dbReference>
<evidence type="ECO:0000259" key="23">
    <source>
        <dbReference type="PROSITE" id="PS50181"/>
    </source>
</evidence>
<keyword evidence="13" id="KW-0234">DNA repair</keyword>
<dbReference type="GeneTree" id="ENSGT00390000011669"/>
<dbReference type="Proteomes" id="UP000472265">
    <property type="component" value="Chromosome 14"/>
</dbReference>
<reference evidence="24" key="1">
    <citation type="submission" date="2021-04" db="EMBL/GenBank/DDBJ databases">
        <authorList>
            <consortium name="Wellcome Sanger Institute Data Sharing"/>
        </authorList>
    </citation>
    <scope>NUCLEOTIDE SEQUENCE [LARGE SCALE GENOMIC DNA]</scope>
</reference>
<dbReference type="GO" id="GO:0005524">
    <property type="term" value="F:ATP binding"/>
    <property type="evidence" value="ECO:0007669"/>
    <property type="project" value="UniProtKB-KW"/>
</dbReference>
<dbReference type="GO" id="GO:0016787">
    <property type="term" value="F:hydrolase activity"/>
    <property type="evidence" value="ECO:0007669"/>
    <property type="project" value="UniProtKB-KW"/>
</dbReference>
<evidence type="ECO:0000256" key="1">
    <source>
        <dbReference type="ARBA" id="ARBA00004123"/>
    </source>
</evidence>
<dbReference type="GO" id="GO:0003677">
    <property type="term" value="F:DNA binding"/>
    <property type="evidence" value="ECO:0007669"/>
    <property type="project" value="UniProtKB-KW"/>
</dbReference>
<dbReference type="GO" id="GO:0000724">
    <property type="term" value="P:double-strand break repair via homologous recombination"/>
    <property type="evidence" value="ECO:0007669"/>
    <property type="project" value="TreeGrafter"/>
</dbReference>
<dbReference type="InterPro" id="IPR000212">
    <property type="entry name" value="DNA_helicase_UvrD/REP"/>
</dbReference>
<evidence type="ECO:0000256" key="9">
    <source>
        <dbReference type="ARBA" id="ARBA00022801"/>
    </source>
</evidence>
<dbReference type="GO" id="GO:0005694">
    <property type="term" value="C:chromosome"/>
    <property type="evidence" value="ECO:0007669"/>
    <property type="project" value="UniProtKB-SubCell"/>
</dbReference>
<evidence type="ECO:0000256" key="21">
    <source>
        <dbReference type="ARBA" id="ARBA00079567"/>
    </source>
</evidence>
<dbReference type="Pfam" id="PF13361">
    <property type="entry name" value="UvrD_C"/>
    <property type="match status" value="1"/>
</dbReference>
<feature type="domain" description="F-box" evidence="23">
    <location>
        <begin position="161"/>
        <end position="215"/>
    </location>
</feature>
<evidence type="ECO:0000256" key="12">
    <source>
        <dbReference type="ARBA" id="ARBA00023125"/>
    </source>
</evidence>
<keyword evidence="15" id="KW-0539">Nucleus</keyword>
<keyword evidence="6" id="KW-0547">Nucleotide-binding</keyword>
<evidence type="ECO:0000256" key="10">
    <source>
        <dbReference type="ARBA" id="ARBA00022806"/>
    </source>
</evidence>
<evidence type="ECO:0000256" key="2">
    <source>
        <dbReference type="ARBA" id="ARBA00004286"/>
    </source>
</evidence>
<dbReference type="AlphaFoldDB" id="A0A671XG65"/>
<dbReference type="InterPro" id="IPR027417">
    <property type="entry name" value="P-loop_NTPase"/>
</dbReference>
<keyword evidence="5" id="KW-0158">Chromosome</keyword>